<protein>
    <submittedName>
        <fullName evidence="2">Uncharacterized protein</fullName>
    </submittedName>
</protein>
<feature type="compositionally biased region" description="Basic and acidic residues" evidence="1">
    <location>
        <begin position="1"/>
        <end position="12"/>
    </location>
</feature>
<evidence type="ECO:0000313" key="3">
    <source>
        <dbReference type="Proteomes" id="UP000265801"/>
    </source>
</evidence>
<feature type="region of interest" description="Disordered" evidence="1">
    <location>
        <begin position="151"/>
        <end position="178"/>
    </location>
</feature>
<feature type="compositionally biased region" description="Basic and acidic residues" evidence="1">
    <location>
        <begin position="52"/>
        <end position="74"/>
    </location>
</feature>
<feature type="region of interest" description="Disordered" evidence="1">
    <location>
        <begin position="89"/>
        <end position="130"/>
    </location>
</feature>
<dbReference type="EMBL" id="QXIR01000013">
    <property type="protein sequence ID" value="RIW33595.1"/>
    <property type="molecule type" value="Genomic_DNA"/>
</dbReference>
<gene>
    <name evidence="2" type="ORF">D3H55_10950</name>
</gene>
<comment type="caution">
    <text evidence="2">The sequence shown here is derived from an EMBL/GenBank/DDBJ whole genome shotgun (WGS) entry which is preliminary data.</text>
</comment>
<dbReference type="AlphaFoldDB" id="A0A3A1R3N7"/>
<sequence length="204" mass="23013">MSKGTNPRETKHLLAHRNPGKEAKFVRIPPVFGQKCRKGRLVCPNSTSIRTEMPERKPGLSESHQYSDRNAGKEARFVRIPPVFGQKCRKGSQVCPNPTSIRTEIPERKPGLSESHRYSDRNPGKEARFVRNPPVFGQKCRKGRLVCPKSTGIRTEMPERKASLSESHQYSDRNAGKEARFVRIPPVFGQKCRKGSQVCPNPTP</sequence>
<dbReference type="RefSeq" id="WP_119546953.1">
    <property type="nucleotide sequence ID" value="NZ_QXIR01000013.1"/>
</dbReference>
<feature type="region of interest" description="Disordered" evidence="1">
    <location>
        <begin position="47"/>
        <end position="74"/>
    </location>
</feature>
<feature type="region of interest" description="Disordered" evidence="1">
    <location>
        <begin position="1"/>
        <end position="22"/>
    </location>
</feature>
<accession>A0A3A1R3N7</accession>
<keyword evidence="3" id="KW-1185">Reference proteome</keyword>
<reference evidence="2 3" key="1">
    <citation type="submission" date="2018-09" db="EMBL/GenBank/DDBJ databases">
        <title>Bacillus saliacetes sp. nov., isolated from Thai shrimp paste (Ka-pi).</title>
        <authorList>
            <person name="Daroonpunt R."/>
            <person name="Tanasupawat S."/>
            <person name="Yiamsombut S."/>
        </authorList>
    </citation>
    <scope>NUCLEOTIDE SEQUENCE [LARGE SCALE GENOMIC DNA]</scope>
    <source>
        <strain evidence="2 3">SKP7-4</strain>
    </source>
</reference>
<feature type="compositionally biased region" description="Basic and acidic residues" evidence="1">
    <location>
        <begin position="104"/>
        <end position="129"/>
    </location>
</feature>
<evidence type="ECO:0000313" key="2">
    <source>
        <dbReference type="EMBL" id="RIW33595.1"/>
    </source>
</evidence>
<proteinExistence type="predicted"/>
<organism evidence="2 3">
    <name type="scientific">Bacillus salacetis</name>
    <dbReference type="NCBI Taxonomy" id="2315464"/>
    <lineage>
        <taxon>Bacteria</taxon>
        <taxon>Bacillati</taxon>
        <taxon>Bacillota</taxon>
        <taxon>Bacilli</taxon>
        <taxon>Bacillales</taxon>
        <taxon>Bacillaceae</taxon>
        <taxon>Bacillus</taxon>
    </lineage>
</organism>
<evidence type="ECO:0000256" key="1">
    <source>
        <dbReference type="SAM" id="MobiDB-lite"/>
    </source>
</evidence>
<feature type="compositionally biased region" description="Basic and acidic residues" evidence="1">
    <location>
        <begin position="156"/>
        <end position="178"/>
    </location>
</feature>
<dbReference type="Proteomes" id="UP000265801">
    <property type="component" value="Unassembled WGS sequence"/>
</dbReference>
<name>A0A3A1R3N7_9BACI</name>